<dbReference type="RefSeq" id="WP_251839269.1">
    <property type="nucleotide sequence ID" value="NZ_JACSPO010000002.1"/>
</dbReference>
<accession>A0ABR8Z1G5</accession>
<sequence>MALAVCLLLDPADERALVQLWRRVEAAGVPSMATHTHGAHLPHLSYAVLRSFDVAAVHDAVATLPDGGPLTLHLSAVATAPRGRVWLVPAASAELVRRQRAVVEAVTATGAELHRHYVPGRWLPHLSLVPRARLVDLAVVADVAYAVLPLEVQAARAALIDSATGERWPLGTLP</sequence>
<gene>
    <name evidence="1" type="ORF">H9624_07510</name>
</gene>
<evidence type="ECO:0000313" key="1">
    <source>
        <dbReference type="EMBL" id="MBD8062168.1"/>
    </source>
</evidence>
<name>A0ABR8Z1G5_9MICO</name>
<dbReference type="SUPFAM" id="SSF55144">
    <property type="entry name" value="LigT-like"/>
    <property type="match status" value="1"/>
</dbReference>
<keyword evidence="1" id="KW-0436">Ligase</keyword>
<proteinExistence type="predicted"/>
<dbReference type="InterPro" id="IPR009097">
    <property type="entry name" value="Cyclic_Pdiesterase"/>
</dbReference>
<keyword evidence="2" id="KW-1185">Reference proteome</keyword>
<reference evidence="1 2" key="1">
    <citation type="submission" date="2020-08" db="EMBL/GenBank/DDBJ databases">
        <title>A Genomic Blueprint of the Chicken Gut Microbiome.</title>
        <authorList>
            <person name="Gilroy R."/>
            <person name="Ravi A."/>
            <person name="Getino M."/>
            <person name="Pursley I."/>
            <person name="Horton D.L."/>
            <person name="Alikhan N.-F."/>
            <person name="Baker D."/>
            <person name="Gharbi K."/>
            <person name="Hall N."/>
            <person name="Watson M."/>
            <person name="Adriaenssens E.M."/>
            <person name="Foster-Nyarko E."/>
            <person name="Jarju S."/>
            <person name="Secka A."/>
            <person name="Antonio M."/>
            <person name="Oren A."/>
            <person name="Chaudhuri R."/>
            <person name="La Ragione R.M."/>
            <person name="Hildebrand F."/>
            <person name="Pallen M.J."/>
        </authorList>
    </citation>
    <scope>NUCLEOTIDE SEQUENCE [LARGE SCALE GENOMIC DNA]</scope>
    <source>
        <strain evidence="1 2">Sa1BUA1</strain>
    </source>
</reference>
<comment type="caution">
    <text evidence="1">The sequence shown here is derived from an EMBL/GenBank/DDBJ whole genome shotgun (WGS) entry which is preliminary data.</text>
</comment>
<dbReference type="Gene3D" id="3.90.1140.10">
    <property type="entry name" value="Cyclic phosphodiesterase"/>
    <property type="match status" value="1"/>
</dbReference>
<dbReference type="Pfam" id="PF13563">
    <property type="entry name" value="2_5_RNA_ligase2"/>
    <property type="match status" value="1"/>
</dbReference>
<dbReference type="GO" id="GO:0016874">
    <property type="term" value="F:ligase activity"/>
    <property type="evidence" value="ECO:0007669"/>
    <property type="project" value="UniProtKB-KW"/>
</dbReference>
<evidence type="ECO:0000313" key="2">
    <source>
        <dbReference type="Proteomes" id="UP000661894"/>
    </source>
</evidence>
<dbReference type="Proteomes" id="UP000661894">
    <property type="component" value="Unassembled WGS sequence"/>
</dbReference>
<dbReference type="EMBL" id="JACSPO010000002">
    <property type="protein sequence ID" value="MBD8062168.1"/>
    <property type="molecule type" value="Genomic_DNA"/>
</dbReference>
<protein>
    <submittedName>
        <fullName evidence="1">2'-5' RNA ligase family protein</fullName>
    </submittedName>
</protein>
<organism evidence="1 2">
    <name type="scientific">Oceanitalea stevensii</name>
    <dbReference type="NCBI Taxonomy" id="2763072"/>
    <lineage>
        <taxon>Bacteria</taxon>
        <taxon>Bacillati</taxon>
        <taxon>Actinomycetota</taxon>
        <taxon>Actinomycetes</taxon>
        <taxon>Micrococcales</taxon>
        <taxon>Bogoriellaceae</taxon>
        <taxon>Georgenia</taxon>
    </lineage>
</organism>